<feature type="domain" description="Disease resistance protein At4g27190-like leucine-rich repeats" evidence="2">
    <location>
        <begin position="35"/>
        <end position="138"/>
    </location>
</feature>
<dbReference type="EMBL" id="CACVBM020001291">
    <property type="protein sequence ID" value="CAA7044021.1"/>
    <property type="molecule type" value="Genomic_DNA"/>
</dbReference>
<evidence type="ECO:0000313" key="3">
    <source>
        <dbReference type="EMBL" id="CAA7044021.1"/>
    </source>
</evidence>
<dbReference type="InterPro" id="IPR057135">
    <property type="entry name" value="At4g27190-like_LRR"/>
</dbReference>
<name>A0A6D2JSJ5_9BRAS</name>
<reference evidence="3" key="1">
    <citation type="submission" date="2020-01" db="EMBL/GenBank/DDBJ databases">
        <authorList>
            <person name="Mishra B."/>
        </authorList>
    </citation>
    <scope>NUCLEOTIDE SEQUENCE [LARGE SCALE GENOMIC DNA]</scope>
</reference>
<protein>
    <recommendedName>
        <fullName evidence="2">Disease resistance protein At4g27190-like leucine-rich repeats domain-containing protein</fullName>
    </recommendedName>
</protein>
<dbReference type="InterPro" id="IPR050905">
    <property type="entry name" value="Plant_NBS-LRR"/>
</dbReference>
<organism evidence="3 4">
    <name type="scientific">Microthlaspi erraticum</name>
    <dbReference type="NCBI Taxonomy" id="1685480"/>
    <lineage>
        <taxon>Eukaryota</taxon>
        <taxon>Viridiplantae</taxon>
        <taxon>Streptophyta</taxon>
        <taxon>Embryophyta</taxon>
        <taxon>Tracheophyta</taxon>
        <taxon>Spermatophyta</taxon>
        <taxon>Magnoliopsida</taxon>
        <taxon>eudicotyledons</taxon>
        <taxon>Gunneridae</taxon>
        <taxon>Pentapetalae</taxon>
        <taxon>rosids</taxon>
        <taxon>malvids</taxon>
        <taxon>Brassicales</taxon>
        <taxon>Brassicaceae</taxon>
        <taxon>Coluteocarpeae</taxon>
        <taxon>Microthlaspi</taxon>
    </lineage>
</organism>
<evidence type="ECO:0000256" key="1">
    <source>
        <dbReference type="ARBA" id="ARBA00022821"/>
    </source>
</evidence>
<dbReference type="AlphaFoldDB" id="A0A6D2JSJ5"/>
<evidence type="ECO:0000313" key="4">
    <source>
        <dbReference type="Proteomes" id="UP000467841"/>
    </source>
</evidence>
<keyword evidence="4" id="KW-1185">Reference proteome</keyword>
<comment type="caution">
    <text evidence="3">The sequence shown here is derived from an EMBL/GenBank/DDBJ whole genome shotgun (WGS) entry which is preliminary data.</text>
</comment>
<dbReference type="PANTHER" id="PTHR33463">
    <property type="entry name" value="NB-ARC DOMAIN-CONTAINING PROTEIN-RELATED"/>
    <property type="match status" value="1"/>
</dbReference>
<dbReference type="SUPFAM" id="SSF52058">
    <property type="entry name" value="L domain-like"/>
    <property type="match status" value="1"/>
</dbReference>
<dbReference type="Pfam" id="PF23247">
    <property type="entry name" value="LRR_RPS2"/>
    <property type="match status" value="1"/>
</dbReference>
<dbReference type="OrthoDB" id="1832483at2759"/>
<proteinExistence type="predicted"/>
<sequence length="199" mass="22573">MNKLRYFGIRNCTIPEIKMGSICNKSKTVSPLHNPKEPCFLSLSSVNISDCRCLRELTLLMFASNLKKLYVGKANQLEDIINKEKSCEVGDSGVVPFAKLVSLWLESLPKLKNIYWNPLRFPCLKKIFVEDCPNLKRLPLDSQSGNGLVINCSEKSWIEGVEWEDEATKLASYLHENCVSTDRSHKAYQVYLLIQLVGS</sequence>
<evidence type="ECO:0000259" key="2">
    <source>
        <dbReference type="Pfam" id="PF23247"/>
    </source>
</evidence>
<dbReference type="InterPro" id="IPR032675">
    <property type="entry name" value="LRR_dom_sf"/>
</dbReference>
<gene>
    <name evidence="3" type="ORF">MERR_LOCUS31256</name>
</gene>
<dbReference type="Gene3D" id="3.80.10.10">
    <property type="entry name" value="Ribonuclease Inhibitor"/>
    <property type="match status" value="1"/>
</dbReference>
<keyword evidence="1" id="KW-0611">Plant defense</keyword>
<accession>A0A6D2JSJ5</accession>
<dbReference type="PANTHER" id="PTHR33463:SF220">
    <property type="entry name" value="NB-ARC DOMAIN-CONTAINING PROTEIN"/>
    <property type="match status" value="1"/>
</dbReference>
<dbReference type="Proteomes" id="UP000467841">
    <property type="component" value="Unassembled WGS sequence"/>
</dbReference>